<sequence>MWWPRHYGSIIADFVNCKLLLRICESVEGFAFPDDLADHMHWFLADVSTFYKKTFAVEDAAVPKQGSGSGSCAINSLATFQNLVIPQKIQQWTEGNSTTWSAAWIERLLLGDKHYSDINIDDAALKLMGGDEPPEMLHINGHDVQHFSSTALWNVIAVPLDTSSYPSSPDGASNSGDDGDDFDEAIGNDIDDDFDGEAGSDVDNEAGDRPNAERDGPPLLIELGQTFDDFDELTSTFRLLPSARGLTSSARGYAGTNQLKIRKI</sequence>
<name>A0ACC0VSK5_9STRA</name>
<comment type="caution">
    <text evidence="1">The sequence shown here is derived from an EMBL/GenBank/DDBJ whole genome shotgun (WGS) entry which is preliminary data.</text>
</comment>
<dbReference type="Proteomes" id="UP001163321">
    <property type="component" value="Chromosome 7"/>
</dbReference>
<evidence type="ECO:0000313" key="2">
    <source>
        <dbReference type="Proteomes" id="UP001163321"/>
    </source>
</evidence>
<gene>
    <name evidence="1" type="ORF">PsorP6_014995</name>
</gene>
<reference evidence="1 2" key="1">
    <citation type="journal article" date="2022" name="bioRxiv">
        <title>The genome of the oomycete Peronosclerospora sorghi, a cosmopolitan pathogen of maize and sorghum, is inflated with dispersed pseudogenes.</title>
        <authorList>
            <person name="Fletcher K."/>
            <person name="Martin F."/>
            <person name="Isakeit T."/>
            <person name="Cavanaugh K."/>
            <person name="Magill C."/>
            <person name="Michelmore R."/>
        </authorList>
    </citation>
    <scope>NUCLEOTIDE SEQUENCE [LARGE SCALE GENOMIC DNA]</scope>
    <source>
        <strain evidence="1">P6</strain>
    </source>
</reference>
<keyword evidence="2" id="KW-1185">Reference proteome</keyword>
<accession>A0ACC0VSK5</accession>
<evidence type="ECO:0000313" key="1">
    <source>
        <dbReference type="EMBL" id="KAI9909464.1"/>
    </source>
</evidence>
<protein>
    <submittedName>
        <fullName evidence="1">Uncharacterized protein</fullName>
    </submittedName>
</protein>
<proteinExistence type="predicted"/>
<dbReference type="EMBL" id="CM047586">
    <property type="protein sequence ID" value="KAI9909464.1"/>
    <property type="molecule type" value="Genomic_DNA"/>
</dbReference>
<organism evidence="1 2">
    <name type="scientific">Peronosclerospora sorghi</name>
    <dbReference type="NCBI Taxonomy" id="230839"/>
    <lineage>
        <taxon>Eukaryota</taxon>
        <taxon>Sar</taxon>
        <taxon>Stramenopiles</taxon>
        <taxon>Oomycota</taxon>
        <taxon>Peronosporomycetes</taxon>
        <taxon>Peronosporales</taxon>
        <taxon>Peronosporaceae</taxon>
        <taxon>Peronosclerospora</taxon>
    </lineage>
</organism>